<protein>
    <submittedName>
        <fullName evidence="1">Uncharacterized protein</fullName>
    </submittedName>
</protein>
<sequence>MRTLITDIPFQGSTLGAGPVLDDGRVESAKSACNAMKVEEYDCVQKSAPGQGFGLNVGSSTGLRTCLPLPLLMFCSGTFDAGDLPKAAAEVFYDQTHGKMLSPH</sequence>
<keyword evidence="2" id="KW-1185">Reference proteome</keyword>
<name>A0A9X1D870_9HYPH</name>
<dbReference type="EMBL" id="JAFLWW010000007">
    <property type="protein sequence ID" value="MBT1158584.1"/>
    <property type="molecule type" value="Genomic_DNA"/>
</dbReference>
<comment type="caution">
    <text evidence="1">The sequence shown here is derived from an EMBL/GenBank/DDBJ whole genome shotgun (WGS) entry which is preliminary data.</text>
</comment>
<gene>
    <name evidence="1" type="ORF">J1C56_23620</name>
</gene>
<accession>A0A9X1D870</accession>
<evidence type="ECO:0000313" key="2">
    <source>
        <dbReference type="Proteomes" id="UP001138921"/>
    </source>
</evidence>
<dbReference type="RefSeq" id="WP_214392464.1">
    <property type="nucleotide sequence ID" value="NZ_JAFLWW010000007.1"/>
</dbReference>
<evidence type="ECO:0000313" key="1">
    <source>
        <dbReference type="EMBL" id="MBT1158584.1"/>
    </source>
</evidence>
<dbReference type="AlphaFoldDB" id="A0A9X1D870"/>
<reference evidence="1" key="2">
    <citation type="submission" date="2021-03" db="EMBL/GenBank/DDBJ databases">
        <authorList>
            <person name="Artuso I."/>
            <person name="Turrini P."/>
            <person name="Pirolo M."/>
            <person name="Lugli G.A."/>
            <person name="Ventura M."/>
            <person name="Visca P."/>
        </authorList>
    </citation>
    <scope>NUCLEOTIDE SEQUENCE</scope>
    <source>
        <strain evidence="1">LMG 26462</strain>
    </source>
</reference>
<proteinExistence type="predicted"/>
<dbReference type="Proteomes" id="UP001138921">
    <property type="component" value="Unassembled WGS sequence"/>
</dbReference>
<reference evidence="1" key="1">
    <citation type="journal article" date="2021" name="Microorganisms">
        <title>Phylogenomic Reconstruction and Metabolic Potential of the Genus Aminobacter.</title>
        <authorList>
            <person name="Artuso I."/>
            <person name="Turrini P."/>
            <person name="Pirolo M."/>
            <person name="Lugli G.A."/>
            <person name="Ventura M."/>
            <person name="Visca P."/>
        </authorList>
    </citation>
    <scope>NUCLEOTIDE SEQUENCE</scope>
    <source>
        <strain evidence="1">LMG 26462</strain>
    </source>
</reference>
<organism evidence="1 2">
    <name type="scientific">Aminobacter anthyllidis</name>
    <dbReference type="NCBI Taxonomy" id="1035067"/>
    <lineage>
        <taxon>Bacteria</taxon>
        <taxon>Pseudomonadati</taxon>
        <taxon>Pseudomonadota</taxon>
        <taxon>Alphaproteobacteria</taxon>
        <taxon>Hyphomicrobiales</taxon>
        <taxon>Phyllobacteriaceae</taxon>
        <taxon>Aminobacter</taxon>
    </lineage>
</organism>